<dbReference type="Proteomes" id="UP000805193">
    <property type="component" value="Unassembled WGS sequence"/>
</dbReference>
<accession>A0AC60Q2P6</accession>
<reference evidence="1 2" key="1">
    <citation type="journal article" date="2020" name="Cell">
        <title>Large-Scale Comparative Analyses of Tick Genomes Elucidate Their Genetic Diversity and Vector Capacities.</title>
        <authorList>
            <consortium name="Tick Genome and Microbiome Consortium (TIGMIC)"/>
            <person name="Jia N."/>
            <person name="Wang J."/>
            <person name="Shi W."/>
            <person name="Du L."/>
            <person name="Sun Y."/>
            <person name="Zhan W."/>
            <person name="Jiang J.F."/>
            <person name="Wang Q."/>
            <person name="Zhang B."/>
            <person name="Ji P."/>
            <person name="Bell-Sakyi L."/>
            <person name="Cui X.M."/>
            <person name="Yuan T.T."/>
            <person name="Jiang B.G."/>
            <person name="Yang W.F."/>
            <person name="Lam T.T."/>
            <person name="Chang Q.C."/>
            <person name="Ding S.J."/>
            <person name="Wang X.J."/>
            <person name="Zhu J.G."/>
            <person name="Ruan X.D."/>
            <person name="Zhao L."/>
            <person name="Wei J.T."/>
            <person name="Ye R.Z."/>
            <person name="Que T.C."/>
            <person name="Du C.H."/>
            <person name="Zhou Y.H."/>
            <person name="Cheng J.X."/>
            <person name="Dai P.F."/>
            <person name="Guo W.B."/>
            <person name="Han X.H."/>
            <person name="Huang E.J."/>
            <person name="Li L.F."/>
            <person name="Wei W."/>
            <person name="Gao Y.C."/>
            <person name="Liu J.Z."/>
            <person name="Shao H.Z."/>
            <person name="Wang X."/>
            <person name="Wang C.C."/>
            <person name="Yang T.C."/>
            <person name="Huo Q.B."/>
            <person name="Li W."/>
            <person name="Chen H.Y."/>
            <person name="Chen S.E."/>
            <person name="Zhou L.G."/>
            <person name="Ni X.B."/>
            <person name="Tian J.H."/>
            <person name="Sheng Y."/>
            <person name="Liu T."/>
            <person name="Pan Y.S."/>
            <person name="Xia L.Y."/>
            <person name="Li J."/>
            <person name="Zhao F."/>
            <person name="Cao W.C."/>
        </authorList>
    </citation>
    <scope>NUCLEOTIDE SEQUENCE [LARGE SCALE GENOMIC DNA]</scope>
    <source>
        <strain evidence="1">Iper-2018</strain>
    </source>
</reference>
<evidence type="ECO:0000313" key="2">
    <source>
        <dbReference type="Proteomes" id="UP000805193"/>
    </source>
</evidence>
<sequence length="316" mass="34220">MRSSPLPSLTNTSVGQLAVQGNSKAHSPSKASGVSSLAALVGSTECLTVPPHVRVHTVHAHNHYRTAPTAYASVSTPIAIYNTLVTRTAPEPETPDDAEAQAVLTAGKHAYAEADKKRRDNEDRKKLTSVMIFTYSQEVLRTCKEYRLKSPTVREIIKTALRARERHGIRLQLAGSGPPGHSGVKGLKRYQTVLLRRWFPAMDVSGTPCGPLAVMGDPFQRGGGGGGGGGTSQNRAAQKRLRALQICKAYFAVSVICEMRVTTVGAFPDIFRTVAVVMRSTAFLACARKKRFDGDAAEFGDFEQPFHSGFFSNVYE</sequence>
<protein>
    <submittedName>
        <fullName evidence="1">Uncharacterized protein</fullName>
    </submittedName>
</protein>
<keyword evidence="2" id="KW-1185">Reference proteome</keyword>
<organism evidence="1 2">
    <name type="scientific">Ixodes persulcatus</name>
    <name type="common">Taiga tick</name>
    <dbReference type="NCBI Taxonomy" id="34615"/>
    <lineage>
        <taxon>Eukaryota</taxon>
        <taxon>Metazoa</taxon>
        <taxon>Ecdysozoa</taxon>
        <taxon>Arthropoda</taxon>
        <taxon>Chelicerata</taxon>
        <taxon>Arachnida</taxon>
        <taxon>Acari</taxon>
        <taxon>Parasitiformes</taxon>
        <taxon>Ixodida</taxon>
        <taxon>Ixodoidea</taxon>
        <taxon>Ixodidae</taxon>
        <taxon>Ixodinae</taxon>
        <taxon>Ixodes</taxon>
    </lineage>
</organism>
<gene>
    <name evidence="1" type="ORF">HPB47_025638</name>
</gene>
<proteinExistence type="predicted"/>
<name>A0AC60Q2P6_IXOPE</name>
<comment type="caution">
    <text evidence="1">The sequence shown here is derived from an EMBL/GenBank/DDBJ whole genome shotgun (WGS) entry which is preliminary data.</text>
</comment>
<evidence type="ECO:0000313" key="1">
    <source>
        <dbReference type="EMBL" id="KAG0427293.1"/>
    </source>
</evidence>
<dbReference type="EMBL" id="JABSTQ010009642">
    <property type="protein sequence ID" value="KAG0427293.1"/>
    <property type="molecule type" value="Genomic_DNA"/>
</dbReference>